<dbReference type="Pfam" id="PF03357">
    <property type="entry name" value="Snf7"/>
    <property type="match status" value="1"/>
</dbReference>
<organism evidence="9">
    <name type="scientific">Eremomyces bilateralis CBS 781.70</name>
    <dbReference type="NCBI Taxonomy" id="1392243"/>
    <lineage>
        <taxon>Eukaryota</taxon>
        <taxon>Fungi</taxon>
        <taxon>Dikarya</taxon>
        <taxon>Ascomycota</taxon>
        <taxon>Pezizomycotina</taxon>
        <taxon>Dothideomycetes</taxon>
        <taxon>Dothideomycetes incertae sedis</taxon>
        <taxon>Eremomycetales</taxon>
        <taxon>Eremomycetaceae</taxon>
        <taxon>Eremomyces</taxon>
    </lineage>
</organism>
<evidence type="ECO:0000256" key="6">
    <source>
        <dbReference type="ARBA" id="ARBA00023136"/>
    </source>
</evidence>
<comment type="similarity">
    <text evidence="2">Belongs to the SNF7 family.</text>
</comment>
<sequence>MGNSSSSNKISAQDKAILDMKIQRDKLQQYQKRIAVITEREREIAKECLQKGEKKRALLALRRKKYQESLLAKTDDQLAQLEILTNDIEFARVQKDVLFGLQQGTVVLKEIHREMGGIQRVEKLLEDTTEAQAAQREISEMLGGRMSNQDEDEVEDELEALQAEVNAHQFPDAPRKNVEGEPTRKVRETPRERAQRRRQEAEAEEEEREAVPA</sequence>
<comment type="subcellular location">
    <subcellularLocation>
        <location evidence="1">Endosome membrane</location>
    </subcellularLocation>
</comment>
<protein>
    <submittedName>
        <fullName evidence="9 11">Charged multivesicular body protein-like protein 6</fullName>
    </submittedName>
</protein>
<keyword evidence="4" id="KW-0967">Endosome</keyword>
<dbReference type="GeneID" id="54418408"/>
<proteinExistence type="inferred from homology"/>
<keyword evidence="3" id="KW-0813">Transport</keyword>
<name>A0A6G1GG85_9PEZI</name>
<keyword evidence="7" id="KW-0175">Coiled coil</keyword>
<reference evidence="9 11" key="1">
    <citation type="submission" date="2020-01" db="EMBL/GenBank/DDBJ databases">
        <authorList>
            <consortium name="DOE Joint Genome Institute"/>
            <person name="Haridas S."/>
            <person name="Albert R."/>
            <person name="Binder M."/>
            <person name="Bloem J."/>
            <person name="Labutti K."/>
            <person name="Salamov A."/>
            <person name="Andreopoulos B."/>
            <person name="Baker S.E."/>
            <person name="Barry K."/>
            <person name="Bills G."/>
            <person name="Bluhm B.H."/>
            <person name="Cannon C."/>
            <person name="Castanera R."/>
            <person name="Culley D.E."/>
            <person name="Daum C."/>
            <person name="Ezra D."/>
            <person name="Gonzalez J.B."/>
            <person name="Henrissat B."/>
            <person name="Kuo A."/>
            <person name="Liang C."/>
            <person name="Lipzen A."/>
            <person name="Lutzoni F."/>
            <person name="Magnuson J."/>
            <person name="Mondo S."/>
            <person name="Nolan M."/>
            <person name="Ohm R."/>
            <person name="Pangilinan J."/>
            <person name="Park H.-J."/>
            <person name="Ramirez L."/>
            <person name="Alfaro M."/>
            <person name="Sun H."/>
            <person name="Tritt A."/>
            <person name="Yoshinaga Y."/>
            <person name="Zwiers L.-H."/>
            <person name="Turgeon B.G."/>
            <person name="Goodwin S.B."/>
            <person name="Spatafora J.W."/>
            <person name="Crous P.W."/>
            <person name="Grigoriev I.V."/>
        </authorList>
    </citation>
    <scope>NUCLEOTIDE SEQUENCE</scope>
    <source>
        <strain evidence="9 11">CBS 781.70</strain>
    </source>
</reference>
<evidence type="ECO:0000313" key="11">
    <source>
        <dbReference type="RefSeq" id="XP_033538709.1"/>
    </source>
</evidence>
<dbReference type="Proteomes" id="UP000504638">
    <property type="component" value="Unplaced"/>
</dbReference>
<dbReference type="PANTHER" id="PTHR22761">
    <property type="entry name" value="CHARGED MULTIVESICULAR BODY PROTEIN"/>
    <property type="match status" value="1"/>
</dbReference>
<evidence type="ECO:0000256" key="4">
    <source>
        <dbReference type="ARBA" id="ARBA00022753"/>
    </source>
</evidence>
<feature type="region of interest" description="Disordered" evidence="8">
    <location>
        <begin position="164"/>
        <end position="213"/>
    </location>
</feature>
<evidence type="ECO:0000313" key="10">
    <source>
        <dbReference type="Proteomes" id="UP000504638"/>
    </source>
</evidence>
<evidence type="ECO:0000256" key="8">
    <source>
        <dbReference type="SAM" id="MobiDB-lite"/>
    </source>
</evidence>
<feature type="compositionally biased region" description="Basic and acidic residues" evidence="8">
    <location>
        <begin position="173"/>
        <end position="201"/>
    </location>
</feature>
<dbReference type="GO" id="GO:0000815">
    <property type="term" value="C:ESCRT III complex"/>
    <property type="evidence" value="ECO:0007669"/>
    <property type="project" value="TreeGrafter"/>
</dbReference>
<evidence type="ECO:0000256" key="2">
    <source>
        <dbReference type="ARBA" id="ARBA00006190"/>
    </source>
</evidence>
<keyword evidence="6" id="KW-0472">Membrane</keyword>
<dbReference type="RefSeq" id="XP_033538709.1">
    <property type="nucleotide sequence ID" value="XM_033677838.1"/>
</dbReference>
<evidence type="ECO:0000256" key="7">
    <source>
        <dbReference type="SAM" id="Coils"/>
    </source>
</evidence>
<evidence type="ECO:0000313" key="9">
    <source>
        <dbReference type="EMBL" id="KAF1817078.1"/>
    </source>
</evidence>
<dbReference type="AlphaFoldDB" id="A0A6G1GG85"/>
<dbReference type="EMBL" id="ML975149">
    <property type="protein sequence ID" value="KAF1817078.1"/>
    <property type="molecule type" value="Genomic_DNA"/>
</dbReference>
<reference evidence="11" key="3">
    <citation type="submission" date="2025-04" db="UniProtKB">
        <authorList>
            <consortium name="RefSeq"/>
        </authorList>
    </citation>
    <scope>IDENTIFICATION</scope>
    <source>
        <strain evidence="11">CBS 781.70</strain>
    </source>
</reference>
<evidence type="ECO:0000256" key="1">
    <source>
        <dbReference type="ARBA" id="ARBA00004608"/>
    </source>
</evidence>
<dbReference type="OrthoDB" id="441172at2759"/>
<evidence type="ECO:0000256" key="5">
    <source>
        <dbReference type="ARBA" id="ARBA00022927"/>
    </source>
</evidence>
<dbReference type="InterPro" id="IPR005024">
    <property type="entry name" value="Snf7_fam"/>
</dbReference>
<dbReference type="GO" id="GO:0015031">
    <property type="term" value="P:protein transport"/>
    <property type="evidence" value="ECO:0007669"/>
    <property type="project" value="UniProtKB-KW"/>
</dbReference>
<dbReference type="GO" id="GO:0005771">
    <property type="term" value="C:multivesicular body"/>
    <property type="evidence" value="ECO:0007669"/>
    <property type="project" value="TreeGrafter"/>
</dbReference>
<dbReference type="Gene3D" id="1.10.287.1060">
    <property type="entry name" value="ESAT-6-like"/>
    <property type="match status" value="1"/>
</dbReference>
<reference evidence="11" key="2">
    <citation type="submission" date="2020-04" db="EMBL/GenBank/DDBJ databases">
        <authorList>
            <consortium name="NCBI Genome Project"/>
        </authorList>
    </citation>
    <scope>NUCLEOTIDE SEQUENCE</scope>
    <source>
        <strain evidence="11">CBS 781.70</strain>
    </source>
</reference>
<dbReference type="GO" id="GO:0006900">
    <property type="term" value="P:vesicle budding from membrane"/>
    <property type="evidence" value="ECO:0007669"/>
    <property type="project" value="TreeGrafter"/>
</dbReference>
<evidence type="ECO:0000256" key="3">
    <source>
        <dbReference type="ARBA" id="ARBA00022448"/>
    </source>
</evidence>
<keyword evidence="5" id="KW-0653">Protein transport</keyword>
<keyword evidence="10" id="KW-1185">Reference proteome</keyword>
<dbReference type="PANTHER" id="PTHR22761:SF5">
    <property type="entry name" value="CHARGED MULTIVESICULAR BODY PROTEIN 6"/>
    <property type="match status" value="1"/>
</dbReference>
<gene>
    <name evidence="9 11" type="ORF">P152DRAFT_445227</name>
</gene>
<feature type="coiled-coil region" evidence="7">
    <location>
        <begin position="20"/>
        <end position="47"/>
    </location>
</feature>
<feature type="compositionally biased region" description="Acidic residues" evidence="8">
    <location>
        <begin position="202"/>
        <end position="213"/>
    </location>
</feature>
<accession>A0A6G1GG85</accession>
<dbReference type="GO" id="GO:0032511">
    <property type="term" value="P:late endosome to vacuole transport via multivesicular body sorting pathway"/>
    <property type="evidence" value="ECO:0007669"/>
    <property type="project" value="TreeGrafter"/>
</dbReference>